<organism evidence="3 4">
    <name type="scientific">Panicum hallii var. hallii</name>
    <dbReference type="NCBI Taxonomy" id="1504633"/>
    <lineage>
        <taxon>Eukaryota</taxon>
        <taxon>Viridiplantae</taxon>
        <taxon>Streptophyta</taxon>
        <taxon>Embryophyta</taxon>
        <taxon>Tracheophyta</taxon>
        <taxon>Spermatophyta</taxon>
        <taxon>Magnoliopsida</taxon>
        <taxon>Liliopsida</taxon>
        <taxon>Poales</taxon>
        <taxon>Poaceae</taxon>
        <taxon>PACMAD clade</taxon>
        <taxon>Panicoideae</taxon>
        <taxon>Panicodae</taxon>
        <taxon>Paniceae</taxon>
        <taxon>Panicinae</taxon>
        <taxon>Panicum</taxon>
        <taxon>Panicum sect. Panicum</taxon>
    </lineage>
</organism>
<keyword evidence="2" id="KW-0732">Signal</keyword>
<dbReference type="Gramene" id="PUZ62722">
    <property type="protein sequence ID" value="PUZ62722"/>
    <property type="gene ID" value="GQ55_3G008700"/>
</dbReference>
<reference evidence="3 4" key="1">
    <citation type="submission" date="2018-04" db="EMBL/GenBank/DDBJ databases">
        <title>WGS assembly of Panicum hallii var. hallii HAL2.</title>
        <authorList>
            <person name="Lovell J."/>
            <person name="Jenkins J."/>
            <person name="Lowry D."/>
            <person name="Mamidi S."/>
            <person name="Sreedasyam A."/>
            <person name="Weng X."/>
            <person name="Barry K."/>
            <person name="Bonette J."/>
            <person name="Campitelli B."/>
            <person name="Daum C."/>
            <person name="Gordon S."/>
            <person name="Gould B."/>
            <person name="Lipzen A."/>
            <person name="MacQueen A."/>
            <person name="Palacio-Mejia J."/>
            <person name="Plott C."/>
            <person name="Shakirov E."/>
            <person name="Shu S."/>
            <person name="Yoshinaga Y."/>
            <person name="Zane M."/>
            <person name="Rokhsar D."/>
            <person name="Grimwood J."/>
            <person name="Schmutz J."/>
            <person name="Juenger T."/>
        </authorList>
    </citation>
    <scope>NUCLEOTIDE SEQUENCE [LARGE SCALE GENOMIC DNA]</scope>
    <source>
        <strain evidence="4">cv. HAL2</strain>
    </source>
</reference>
<evidence type="ECO:0000313" key="3">
    <source>
        <dbReference type="EMBL" id="PUZ62722.1"/>
    </source>
</evidence>
<dbReference type="OrthoDB" id="695429at2759"/>
<dbReference type="EMBL" id="CM009751">
    <property type="protein sequence ID" value="PUZ62722.1"/>
    <property type="molecule type" value="Genomic_DNA"/>
</dbReference>
<dbReference type="Proteomes" id="UP000244336">
    <property type="component" value="Chromosome 3"/>
</dbReference>
<evidence type="ECO:0000313" key="4">
    <source>
        <dbReference type="Proteomes" id="UP000244336"/>
    </source>
</evidence>
<gene>
    <name evidence="3" type="ORF">GQ55_3G008700</name>
</gene>
<evidence type="ECO:0000256" key="1">
    <source>
        <dbReference type="SAM" id="MobiDB-lite"/>
    </source>
</evidence>
<protein>
    <submittedName>
        <fullName evidence="3">Uncharacterized protein</fullName>
    </submittedName>
</protein>
<evidence type="ECO:0000256" key="2">
    <source>
        <dbReference type="SAM" id="SignalP"/>
    </source>
</evidence>
<accession>A0A2T7E4G2</accession>
<feature type="signal peptide" evidence="2">
    <location>
        <begin position="1"/>
        <end position="28"/>
    </location>
</feature>
<keyword evidence="4" id="KW-1185">Reference proteome</keyword>
<name>A0A2T7E4G2_9POAL</name>
<feature type="compositionally biased region" description="Basic and acidic residues" evidence="1">
    <location>
        <begin position="39"/>
        <end position="50"/>
    </location>
</feature>
<feature type="chain" id="PRO_5015514666" evidence="2">
    <location>
        <begin position="29"/>
        <end position="82"/>
    </location>
</feature>
<sequence>MSMGSRLFQLLGPLLLLLTVFAPRPVTAAASAGTPSIMPRERSSSEDHRQLPAAGSSSSYEWLLNRKPRGKPPPSAPSKRTN</sequence>
<feature type="region of interest" description="Disordered" evidence="1">
    <location>
        <begin position="30"/>
        <end position="82"/>
    </location>
</feature>
<proteinExistence type="predicted"/>
<dbReference type="AlphaFoldDB" id="A0A2T7E4G2"/>